<dbReference type="SUPFAM" id="SSF53756">
    <property type="entry name" value="UDP-Glycosyltransferase/glycogen phosphorylase"/>
    <property type="match status" value="1"/>
</dbReference>
<keyword evidence="4" id="KW-0808">Transferase</keyword>
<dbReference type="Proteomes" id="UP000034531">
    <property type="component" value="Unassembled WGS sequence"/>
</dbReference>
<dbReference type="EMBL" id="LBYI01000038">
    <property type="protein sequence ID" value="KKR48415.1"/>
    <property type="molecule type" value="Genomic_DNA"/>
</dbReference>
<dbReference type="InterPro" id="IPR001296">
    <property type="entry name" value="Glyco_trans_1"/>
</dbReference>
<proteinExistence type="predicted"/>
<dbReference type="Pfam" id="PF13439">
    <property type="entry name" value="Glyco_transf_4"/>
    <property type="match status" value="1"/>
</dbReference>
<dbReference type="Pfam" id="PF00534">
    <property type="entry name" value="Glycos_transf_1"/>
    <property type="match status" value="1"/>
</dbReference>
<dbReference type="InterPro" id="IPR050194">
    <property type="entry name" value="Glycosyltransferase_grp1"/>
</dbReference>
<dbReference type="GO" id="GO:0016757">
    <property type="term" value="F:glycosyltransferase activity"/>
    <property type="evidence" value="ECO:0007669"/>
    <property type="project" value="InterPro"/>
</dbReference>
<keyword evidence="1" id="KW-1133">Transmembrane helix</keyword>
<evidence type="ECO:0000313" key="5">
    <source>
        <dbReference type="Proteomes" id="UP000034531"/>
    </source>
</evidence>
<dbReference type="InterPro" id="IPR028098">
    <property type="entry name" value="Glyco_trans_4-like_N"/>
</dbReference>
<organism evidence="4 5">
    <name type="scientific">Candidatus Curtissbacteria bacterium GW2011_GWA1_40_16</name>
    <dbReference type="NCBI Taxonomy" id="1618405"/>
    <lineage>
        <taxon>Bacteria</taxon>
        <taxon>Candidatus Curtissiibacteriota</taxon>
    </lineage>
</organism>
<protein>
    <submittedName>
        <fullName evidence="4">Glycosyltransferase</fullName>
    </submittedName>
</protein>
<dbReference type="CDD" id="cd03801">
    <property type="entry name" value="GT4_PimA-like"/>
    <property type="match status" value="1"/>
</dbReference>
<feature type="transmembrane region" description="Helical" evidence="1">
    <location>
        <begin position="69"/>
        <end position="88"/>
    </location>
</feature>
<accession>A0A0G0TMY7</accession>
<dbReference type="PANTHER" id="PTHR45947">
    <property type="entry name" value="SULFOQUINOVOSYL TRANSFERASE SQD2"/>
    <property type="match status" value="1"/>
</dbReference>
<feature type="domain" description="Glycosyltransferase subfamily 4-like N-terminal" evidence="3">
    <location>
        <begin position="17"/>
        <end position="180"/>
    </location>
</feature>
<feature type="domain" description="Glycosyl transferase family 1" evidence="2">
    <location>
        <begin position="189"/>
        <end position="346"/>
    </location>
</feature>
<name>A0A0G0TMY7_9BACT</name>
<reference evidence="4 5" key="1">
    <citation type="journal article" date="2015" name="Nature">
        <title>rRNA introns, odd ribosomes, and small enigmatic genomes across a large radiation of phyla.</title>
        <authorList>
            <person name="Brown C.T."/>
            <person name="Hug L.A."/>
            <person name="Thomas B.C."/>
            <person name="Sharon I."/>
            <person name="Castelle C.J."/>
            <person name="Singh A."/>
            <person name="Wilkins M.J."/>
            <person name="Williams K.H."/>
            <person name="Banfield J.F."/>
        </authorList>
    </citation>
    <scope>NUCLEOTIDE SEQUENCE [LARGE SCALE GENOMIC DNA]</scope>
</reference>
<evidence type="ECO:0000313" key="4">
    <source>
        <dbReference type="EMBL" id="KKR48415.1"/>
    </source>
</evidence>
<gene>
    <name evidence="4" type="ORF">UT84_C0038G0003</name>
</gene>
<sequence>MRPRILILSTAFAPLIGGSELAIQRIAGVLAGFDFDIVTGRYNREARTQENIGNIHIFRAGGRFSNFSFILPKIFLPVMMAITAIRLIRKYKYTAIHAYQASQAAGGGLLVSWMFPKIPFIVTLQEGKNLSAQPPLLKWFRTKIIRRARLVTAISNYLVLYALSQKARSVVMIPNGVDANLFTPAPTLSDDPIIITVSRLVPKNGILLLLDAFTIVRDQIPNAQLVIVGDGPLRKEAEQFISTQRLESHISLKGTIEYEQLPEMIRRAMVFVRPSKSEGLGTAFLEAMACGVPIVGPLIGGICDFLKHEETGLICDPEDPKDIAKQLIRIISNKELRERLRENGQKLVAERYTWEIVAGSMQKIYEQFL</sequence>
<evidence type="ECO:0000256" key="1">
    <source>
        <dbReference type="SAM" id="Phobius"/>
    </source>
</evidence>
<keyword evidence="1" id="KW-0812">Transmembrane</keyword>
<comment type="caution">
    <text evidence="4">The sequence shown here is derived from an EMBL/GenBank/DDBJ whole genome shotgun (WGS) entry which is preliminary data.</text>
</comment>
<evidence type="ECO:0000259" key="3">
    <source>
        <dbReference type="Pfam" id="PF13439"/>
    </source>
</evidence>
<evidence type="ECO:0000259" key="2">
    <source>
        <dbReference type="Pfam" id="PF00534"/>
    </source>
</evidence>
<keyword evidence="1" id="KW-0472">Membrane</keyword>
<dbReference type="PANTHER" id="PTHR45947:SF14">
    <property type="entry name" value="SLL1723 PROTEIN"/>
    <property type="match status" value="1"/>
</dbReference>
<dbReference type="AlphaFoldDB" id="A0A0G0TMY7"/>
<dbReference type="Gene3D" id="3.40.50.2000">
    <property type="entry name" value="Glycogen Phosphorylase B"/>
    <property type="match status" value="2"/>
</dbReference>